<accession>A0A7S2TFE9</accession>
<reference evidence="1" key="1">
    <citation type="submission" date="2021-01" db="EMBL/GenBank/DDBJ databases">
        <authorList>
            <person name="Corre E."/>
            <person name="Pelletier E."/>
            <person name="Niang G."/>
            <person name="Scheremetjew M."/>
            <person name="Finn R."/>
            <person name="Kale V."/>
            <person name="Holt S."/>
            <person name="Cochrane G."/>
            <person name="Meng A."/>
            <person name="Brown T."/>
            <person name="Cohen L."/>
        </authorList>
    </citation>
    <scope>NUCLEOTIDE SEQUENCE</scope>
    <source>
        <strain evidence="1">CCMP622</strain>
    </source>
</reference>
<proteinExistence type="predicted"/>
<name>A0A7S2TFE9_9EUKA</name>
<gene>
    <name evidence="1" type="ORF">LSP00402_LOCUS1195</name>
</gene>
<protein>
    <submittedName>
        <fullName evidence="1">Uncharacterized protein</fullName>
    </submittedName>
</protein>
<dbReference type="EMBL" id="HBHP01001830">
    <property type="protein sequence ID" value="CAD9746223.1"/>
    <property type="molecule type" value="Transcribed_RNA"/>
</dbReference>
<dbReference type="AlphaFoldDB" id="A0A7S2TFE9"/>
<organism evidence="1">
    <name type="scientific">Lotharella oceanica</name>
    <dbReference type="NCBI Taxonomy" id="641309"/>
    <lineage>
        <taxon>Eukaryota</taxon>
        <taxon>Sar</taxon>
        <taxon>Rhizaria</taxon>
        <taxon>Cercozoa</taxon>
        <taxon>Chlorarachniophyceae</taxon>
        <taxon>Lotharella</taxon>
    </lineage>
</organism>
<evidence type="ECO:0000313" key="1">
    <source>
        <dbReference type="EMBL" id="CAD9746223.1"/>
    </source>
</evidence>
<sequence length="375" mass="40977">MKPRSLPLPTITEDAPGILSAASSSSPANARGGFATTRSRVLAGIVLCFVLSAAQWPISRPRFVVIGGGEAQPSVPVVAAKRRVAVCFTGEARSFGLTAHSLRAKLLDPLQADGFVYVTIKEEAPSEKVTAALEALNRTGRVALAVVGPQERLYDQELSHKIKTSSATHTYIHTKDALMKGNVMEANRWLDKLAGQHLGRLACRDALLKHERLHRVTYDVFARVRIDTQFFQPVNRSILDAVDSPDIAVIPTNGDWGTLKHPGLCDKMLIGGRRAFGVDATVFKWVSHTPWKLKHVWSAEGLHREYMVWLVGWGWRLPDVTCLCSGGCARACMCVCVCARARAQCMCVHARACLLLAWLLACCNLCVATMTPGRL</sequence>